<comment type="caution">
    <text evidence="3">The sequence shown here is derived from an EMBL/GenBank/DDBJ whole genome shotgun (WGS) entry which is preliminary data.</text>
</comment>
<evidence type="ECO:0000259" key="2">
    <source>
        <dbReference type="Pfam" id="PF20152"/>
    </source>
</evidence>
<dbReference type="InterPro" id="IPR045339">
    <property type="entry name" value="DUF6534"/>
</dbReference>
<keyword evidence="1" id="KW-0812">Transmembrane</keyword>
<evidence type="ECO:0000313" key="4">
    <source>
        <dbReference type="Proteomes" id="UP001221142"/>
    </source>
</evidence>
<feature type="transmembrane region" description="Helical" evidence="1">
    <location>
        <begin position="215"/>
        <end position="238"/>
    </location>
</feature>
<dbReference type="Proteomes" id="UP001221142">
    <property type="component" value="Unassembled WGS sequence"/>
</dbReference>
<reference evidence="3" key="1">
    <citation type="submission" date="2023-03" db="EMBL/GenBank/DDBJ databases">
        <title>Massive genome expansion in bonnet fungi (Mycena s.s.) driven by repeated elements and novel gene families across ecological guilds.</title>
        <authorList>
            <consortium name="Lawrence Berkeley National Laboratory"/>
            <person name="Harder C.B."/>
            <person name="Miyauchi S."/>
            <person name="Viragh M."/>
            <person name="Kuo A."/>
            <person name="Thoen E."/>
            <person name="Andreopoulos B."/>
            <person name="Lu D."/>
            <person name="Skrede I."/>
            <person name="Drula E."/>
            <person name="Henrissat B."/>
            <person name="Morin E."/>
            <person name="Kohler A."/>
            <person name="Barry K."/>
            <person name="LaButti K."/>
            <person name="Morin E."/>
            <person name="Salamov A."/>
            <person name="Lipzen A."/>
            <person name="Mereny Z."/>
            <person name="Hegedus B."/>
            <person name="Baldrian P."/>
            <person name="Stursova M."/>
            <person name="Weitz H."/>
            <person name="Taylor A."/>
            <person name="Grigoriev I.V."/>
            <person name="Nagy L.G."/>
            <person name="Martin F."/>
            <person name="Kauserud H."/>
        </authorList>
    </citation>
    <scope>NUCLEOTIDE SEQUENCE</scope>
    <source>
        <strain evidence="3">9284</strain>
    </source>
</reference>
<proteinExistence type="predicted"/>
<accession>A0AAD7CK02</accession>
<evidence type="ECO:0000313" key="3">
    <source>
        <dbReference type="EMBL" id="KAJ7650828.1"/>
    </source>
</evidence>
<name>A0AAD7CK02_9AGAR</name>
<feature type="transmembrane region" description="Helical" evidence="1">
    <location>
        <begin position="67"/>
        <end position="91"/>
    </location>
</feature>
<feature type="transmembrane region" description="Helical" evidence="1">
    <location>
        <begin position="35"/>
        <end position="55"/>
    </location>
</feature>
<dbReference type="AlphaFoldDB" id="A0AAD7CK02"/>
<feature type="domain" description="DUF6534" evidence="2">
    <location>
        <begin position="181"/>
        <end position="262"/>
    </location>
</feature>
<dbReference type="Pfam" id="PF20152">
    <property type="entry name" value="DUF6534"/>
    <property type="match status" value="1"/>
</dbReference>
<gene>
    <name evidence="3" type="ORF">FB45DRAFT_26580</name>
</gene>
<dbReference type="EMBL" id="JARKIF010000001">
    <property type="protein sequence ID" value="KAJ7650828.1"/>
    <property type="molecule type" value="Genomic_DNA"/>
</dbReference>
<feature type="transmembrane region" description="Helical" evidence="1">
    <location>
        <begin position="135"/>
        <end position="155"/>
    </location>
</feature>
<feature type="transmembrane region" description="Helical" evidence="1">
    <location>
        <begin position="175"/>
        <end position="195"/>
    </location>
</feature>
<feature type="transmembrane region" description="Helical" evidence="1">
    <location>
        <begin position="103"/>
        <end position="123"/>
    </location>
</feature>
<keyword evidence="1" id="KW-0472">Membrane</keyword>
<protein>
    <recommendedName>
        <fullName evidence="2">DUF6534 domain-containing protein</fullName>
    </recommendedName>
</protein>
<organism evidence="3 4">
    <name type="scientific">Roridomyces roridus</name>
    <dbReference type="NCBI Taxonomy" id="1738132"/>
    <lineage>
        <taxon>Eukaryota</taxon>
        <taxon>Fungi</taxon>
        <taxon>Dikarya</taxon>
        <taxon>Basidiomycota</taxon>
        <taxon>Agaricomycotina</taxon>
        <taxon>Agaricomycetes</taxon>
        <taxon>Agaricomycetidae</taxon>
        <taxon>Agaricales</taxon>
        <taxon>Marasmiineae</taxon>
        <taxon>Mycenaceae</taxon>
        <taxon>Roridomyces</taxon>
    </lineage>
</organism>
<keyword evidence="1" id="KW-1133">Transmembrane helix</keyword>
<evidence type="ECO:0000256" key="1">
    <source>
        <dbReference type="SAM" id="Phobius"/>
    </source>
</evidence>
<keyword evidence="4" id="KW-1185">Reference proteome</keyword>
<sequence length="335" mass="37114">MADSPPVPDPHIVLVYNTCVVRFSPPWSALTLCRYVLVSPWINSMLYMLEIVLVVQYLQQSRTRHLFIRAGIVAMLLFDTVCTVVVCAESYYSLVQVRFDKIFTYTAVQLFSTYGTASIEQLFLCRIYYILTNNWFITLLLIALVALHLVASYVSGILLLTTGSPFGAAFLTTKIGAISCASTDVLIASVLMFTFVRMEISSAVRPSTHRLLHRLIIITFTSGVLVASCTLLVMVFLLKGNPAYLLFFNCQGRIYALTILTNFLVGPAAQASVADTQMTLPMPSVVFRNHSQSNGLRSAFNNDNPDPEEIVMISLQSLEDTPVGTPTKSRITPDP</sequence>